<feature type="compositionally biased region" description="Low complexity" evidence="6">
    <location>
        <begin position="306"/>
        <end position="318"/>
    </location>
</feature>
<dbReference type="SUPFAM" id="SSF53790">
    <property type="entry name" value="Tetrapyrrole methylase"/>
    <property type="match status" value="1"/>
</dbReference>
<evidence type="ECO:0000256" key="3">
    <source>
        <dbReference type="ARBA" id="ARBA00022603"/>
    </source>
</evidence>
<feature type="compositionally biased region" description="Basic residues" evidence="6">
    <location>
        <begin position="319"/>
        <end position="328"/>
    </location>
</feature>
<dbReference type="Proteomes" id="UP001596512">
    <property type="component" value="Unassembled WGS sequence"/>
</dbReference>
<keyword evidence="3 9" id="KW-0489">Methyltransferase</keyword>
<evidence type="ECO:0000259" key="7">
    <source>
        <dbReference type="Pfam" id="PF00497"/>
    </source>
</evidence>
<dbReference type="EMBL" id="JBHTEY010000004">
    <property type="protein sequence ID" value="MFC7614640.1"/>
    <property type="molecule type" value="Genomic_DNA"/>
</dbReference>
<evidence type="ECO:0000256" key="1">
    <source>
        <dbReference type="ARBA" id="ARBA00004953"/>
    </source>
</evidence>
<evidence type="ECO:0000256" key="5">
    <source>
        <dbReference type="ARBA" id="ARBA00022691"/>
    </source>
</evidence>
<dbReference type="Gene3D" id="3.40.190.10">
    <property type="entry name" value="Periplasmic binding protein-like II"/>
    <property type="match status" value="2"/>
</dbReference>
<feature type="region of interest" description="Disordered" evidence="6">
    <location>
        <begin position="295"/>
        <end position="328"/>
    </location>
</feature>
<proteinExistence type="predicted"/>
<dbReference type="SUPFAM" id="SSF53850">
    <property type="entry name" value="Periplasmic binding protein-like II"/>
    <property type="match status" value="1"/>
</dbReference>
<protein>
    <submittedName>
        <fullName evidence="9">SAM-dependent methyltransferase</fullName>
    </submittedName>
</protein>
<keyword evidence="2" id="KW-0169">Cobalamin biosynthesis</keyword>
<sequence length="328" mass="35298">MVAELGPDETGAFLVWGDPSLYDSVIAVLEDVRTRGADFELAVVPGISSVSALAAQHRTTLNQVGGAVQITTGRRLARGWPADADDLVVMLDAQCAFLAYPDAEIRWGAYVSTPDEILIAGRVADVGETIKRERERPAPRRAGSWIPTFCAVPLRDDPPMRLIAVLAALLLTACAPVAEQPPPPEQTCTKATLPTRTPGKFTFATDEPVYQPWYLDNDPSNGKGFESAVAYALAEYLGYARADVVWTRVPFNAAIQPGEKSFDANLTEFSITEERRQAVDFSAPYYDVAQAAVTLGSSPAPPSPPSTACARSSSAPRSAPRRTPPRPR</sequence>
<comment type="caution">
    <text evidence="9">The sequence shown here is derived from an EMBL/GenBank/DDBJ whole genome shotgun (WGS) entry which is preliminary data.</text>
</comment>
<feature type="domain" description="Solute-binding protein family 3/N-terminal" evidence="7">
    <location>
        <begin position="204"/>
        <end position="299"/>
    </location>
</feature>
<evidence type="ECO:0000313" key="9">
    <source>
        <dbReference type="EMBL" id="MFC7614640.1"/>
    </source>
</evidence>
<dbReference type="Gene3D" id="3.30.950.10">
    <property type="entry name" value="Methyltransferase, Cobalt-precorrin-4 Transmethylase, Domain 2"/>
    <property type="match status" value="1"/>
</dbReference>
<feature type="domain" description="Tetrapyrrole methylase" evidence="8">
    <location>
        <begin position="4"/>
        <end position="126"/>
    </location>
</feature>
<evidence type="ECO:0000256" key="2">
    <source>
        <dbReference type="ARBA" id="ARBA00022573"/>
    </source>
</evidence>
<dbReference type="InterPro" id="IPR001638">
    <property type="entry name" value="Solute-binding_3/MltF_N"/>
</dbReference>
<comment type="pathway">
    <text evidence="1">Cofactor biosynthesis; adenosylcobalamin biosynthesis.</text>
</comment>
<dbReference type="PANTHER" id="PTHR43467:SF1">
    <property type="entry name" value="PRECORRIN-6A SYNTHASE [DEACETYLATING]"/>
    <property type="match status" value="1"/>
</dbReference>
<evidence type="ECO:0000313" key="10">
    <source>
        <dbReference type="Proteomes" id="UP001596512"/>
    </source>
</evidence>
<evidence type="ECO:0000256" key="4">
    <source>
        <dbReference type="ARBA" id="ARBA00022679"/>
    </source>
</evidence>
<accession>A0ABW2TLM8</accession>
<dbReference type="Pfam" id="PF00497">
    <property type="entry name" value="SBP_bac_3"/>
    <property type="match status" value="1"/>
</dbReference>
<evidence type="ECO:0000259" key="8">
    <source>
        <dbReference type="Pfam" id="PF00590"/>
    </source>
</evidence>
<gene>
    <name evidence="9" type="ORF">ACFQV2_14995</name>
</gene>
<dbReference type="InterPro" id="IPR035996">
    <property type="entry name" value="4pyrrol_Methylase_sf"/>
</dbReference>
<organism evidence="9 10">
    <name type="scientific">Actinokineospora soli</name>
    <dbReference type="NCBI Taxonomy" id="1048753"/>
    <lineage>
        <taxon>Bacteria</taxon>
        <taxon>Bacillati</taxon>
        <taxon>Actinomycetota</taxon>
        <taxon>Actinomycetes</taxon>
        <taxon>Pseudonocardiales</taxon>
        <taxon>Pseudonocardiaceae</taxon>
        <taxon>Actinokineospora</taxon>
    </lineage>
</organism>
<keyword evidence="5" id="KW-0949">S-adenosyl-L-methionine</keyword>
<dbReference type="InterPro" id="IPR000878">
    <property type="entry name" value="4pyrrol_Mease"/>
</dbReference>
<keyword evidence="4" id="KW-0808">Transferase</keyword>
<dbReference type="InterPro" id="IPR014776">
    <property type="entry name" value="4pyrrole_Mease_sub2"/>
</dbReference>
<dbReference type="Pfam" id="PF00590">
    <property type="entry name" value="TP_methylase"/>
    <property type="match status" value="1"/>
</dbReference>
<dbReference type="PANTHER" id="PTHR43467">
    <property type="entry name" value="COBALT-PRECORRIN-2 C(20)-METHYLTRANSFERASE"/>
    <property type="match status" value="1"/>
</dbReference>
<reference evidence="10" key="1">
    <citation type="journal article" date="2019" name="Int. J. Syst. Evol. Microbiol.">
        <title>The Global Catalogue of Microorganisms (GCM) 10K type strain sequencing project: providing services to taxonomists for standard genome sequencing and annotation.</title>
        <authorList>
            <consortium name="The Broad Institute Genomics Platform"/>
            <consortium name="The Broad Institute Genome Sequencing Center for Infectious Disease"/>
            <person name="Wu L."/>
            <person name="Ma J."/>
        </authorList>
    </citation>
    <scope>NUCLEOTIDE SEQUENCE [LARGE SCALE GENOMIC DNA]</scope>
    <source>
        <strain evidence="10">JCM 17695</strain>
    </source>
</reference>
<dbReference type="Gene3D" id="3.40.1010.10">
    <property type="entry name" value="Cobalt-precorrin-4 Transmethylase, Domain 1"/>
    <property type="match status" value="1"/>
</dbReference>
<name>A0ABW2TLM8_9PSEU</name>
<dbReference type="InterPro" id="IPR014777">
    <property type="entry name" value="4pyrrole_Mease_sub1"/>
</dbReference>
<dbReference type="GO" id="GO:0008168">
    <property type="term" value="F:methyltransferase activity"/>
    <property type="evidence" value="ECO:0007669"/>
    <property type="project" value="UniProtKB-KW"/>
</dbReference>
<keyword evidence="10" id="KW-1185">Reference proteome</keyword>
<dbReference type="GO" id="GO:0032259">
    <property type="term" value="P:methylation"/>
    <property type="evidence" value="ECO:0007669"/>
    <property type="project" value="UniProtKB-KW"/>
</dbReference>
<evidence type="ECO:0000256" key="6">
    <source>
        <dbReference type="SAM" id="MobiDB-lite"/>
    </source>
</evidence>